<feature type="region of interest" description="Disordered" evidence="1">
    <location>
        <begin position="1"/>
        <end position="37"/>
    </location>
</feature>
<comment type="caution">
    <text evidence="2">The sequence shown here is derived from an EMBL/GenBank/DDBJ whole genome shotgun (WGS) entry which is preliminary data.</text>
</comment>
<dbReference type="EMBL" id="VIWX01000004">
    <property type="protein sequence ID" value="TWF94144.1"/>
    <property type="molecule type" value="Genomic_DNA"/>
</dbReference>
<name>A0A561U444_9PSEU</name>
<reference evidence="2 3" key="1">
    <citation type="submission" date="2019-06" db="EMBL/GenBank/DDBJ databases">
        <title>Sequencing the genomes of 1000 actinobacteria strains.</title>
        <authorList>
            <person name="Klenk H.-P."/>
        </authorList>
    </citation>
    <scope>NUCLEOTIDE SEQUENCE [LARGE SCALE GENOMIC DNA]</scope>
    <source>
        <strain evidence="2 3">DSM 46699</strain>
    </source>
</reference>
<gene>
    <name evidence="2" type="ORF">FHU35_14426</name>
</gene>
<proteinExistence type="predicted"/>
<protein>
    <submittedName>
        <fullName evidence="2">Uncharacterized protein</fullName>
    </submittedName>
</protein>
<accession>A0A561U444</accession>
<evidence type="ECO:0000256" key="1">
    <source>
        <dbReference type="SAM" id="MobiDB-lite"/>
    </source>
</evidence>
<keyword evidence="3" id="KW-1185">Reference proteome</keyword>
<organism evidence="2 3">
    <name type="scientific">Saccharopolyspora dendranthemae</name>
    <dbReference type="NCBI Taxonomy" id="1181886"/>
    <lineage>
        <taxon>Bacteria</taxon>
        <taxon>Bacillati</taxon>
        <taxon>Actinomycetota</taxon>
        <taxon>Actinomycetes</taxon>
        <taxon>Pseudonocardiales</taxon>
        <taxon>Pseudonocardiaceae</taxon>
        <taxon>Saccharopolyspora</taxon>
    </lineage>
</organism>
<dbReference type="OrthoDB" id="9925377at2"/>
<evidence type="ECO:0000313" key="3">
    <source>
        <dbReference type="Proteomes" id="UP000316184"/>
    </source>
</evidence>
<sequence>MSELHADPGVLEALASRHRNASSDMDSNATPPPDVQAGVVTGAVTGALALLMDGLGNISTGIAAVGDATADSQALYVETDYEEATRLKADELNAEQPR</sequence>
<dbReference type="RefSeq" id="WP_145742293.1">
    <property type="nucleotide sequence ID" value="NZ_VIWX01000004.1"/>
</dbReference>
<dbReference type="Proteomes" id="UP000316184">
    <property type="component" value="Unassembled WGS sequence"/>
</dbReference>
<evidence type="ECO:0000313" key="2">
    <source>
        <dbReference type="EMBL" id="TWF94144.1"/>
    </source>
</evidence>
<dbReference type="AlphaFoldDB" id="A0A561U444"/>